<feature type="domain" description="Response regulatory" evidence="7">
    <location>
        <begin position="8"/>
        <end position="124"/>
    </location>
</feature>
<proteinExistence type="predicted"/>
<dbReference type="GO" id="GO:0000156">
    <property type="term" value="F:phosphorelay response regulator activity"/>
    <property type="evidence" value="ECO:0007669"/>
    <property type="project" value="TreeGrafter"/>
</dbReference>
<feature type="modified residue" description="4-aspartylphosphate" evidence="6">
    <location>
        <position position="57"/>
    </location>
</feature>
<evidence type="ECO:0000313" key="9">
    <source>
        <dbReference type="Proteomes" id="UP000009881"/>
    </source>
</evidence>
<evidence type="ECO:0000256" key="5">
    <source>
        <dbReference type="ARBA" id="ARBA00023163"/>
    </source>
</evidence>
<organism evidence="8 9">
    <name type="scientific">Caenispirillum salinarum AK4</name>
    <dbReference type="NCBI Taxonomy" id="1238182"/>
    <lineage>
        <taxon>Bacteria</taxon>
        <taxon>Pseudomonadati</taxon>
        <taxon>Pseudomonadota</taxon>
        <taxon>Alphaproteobacteria</taxon>
        <taxon>Rhodospirillales</taxon>
        <taxon>Novispirillaceae</taxon>
        <taxon>Caenispirillum</taxon>
    </lineage>
</organism>
<dbReference type="InterPro" id="IPR011006">
    <property type="entry name" value="CheY-like_superfamily"/>
</dbReference>
<dbReference type="PANTHER" id="PTHR48111:SF1">
    <property type="entry name" value="TWO-COMPONENT RESPONSE REGULATOR ORR33"/>
    <property type="match status" value="1"/>
</dbReference>
<dbReference type="SMART" id="SM00448">
    <property type="entry name" value="REC"/>
    <property type="match status" value="1"/>
</dbReference>
<dbReference type="SUPFAM" id="SSF52172">
    <property type="entry name" value="CheY-like"/>
    <property type="match status" value="1"/>
</dbReference>
<dbReference type="InterPro" id="IPR001789">
    <property type="entry name" value="Sig_transdc_resp-reg_receiver"/>
</dbReference>
<accession>K9HH80</accession>
<dbReference type="InterPro" id="IPR039420">
    <property type="entry name" value="WalR-like"/>
</dbReference>
<dbReference type="AlphaFoldDB" id="K9HH80"/>
<evidence type="ECO:0000256" key="4">
    <source>
        <dbReference type="ARBA" id="ARBA00023125"/>
    </source>
</evidence>
<dbReference type="PANTHER" id="PTHR48111">
    <property type="entry name" value="REGULATOR OF RPOS"/>
    <property type="match status" value="1"/>
</dbReference>
<dbReference type="PROSITE" id="PS50110">
    <property type="entry name" value="RESPONSE_REGULATORY"/>
    <property type="match status" value="1"/>
</dbReference>
<dbReference type="OrthoDB" id="9801602at2"/>
<dbReference type="Proteomes" id="UP000009881">
    <property type="component" value="Unassembled WGS sequence"/>
</dbReference>
<dbReference type="eggNOG" id="COG0745">
    <property type="taxonomic scope" value="Bacteria"/>
</dbReference>
<keyword evidence="4" id="KW-0238">DNA-binding</keyword>
<dbReference type="EMBL" id="ANHY01000011">
    <property type="protein sequence ID" value="EKV29783.1"/>
    <property type="molecule type" value="Genomic_DNA"/>
</dbReference>
<comment type="caution">
    <text evidence="8">The sequence shown here is derived from an EMBL/GenBank/DDBJ whole genome shotgun (WGS) entry which is preliminary data.</text>
</comment>
<dbReference type="FunFam" id="3.40.50.2300:FF:000001">
    <property type="entry name" value="DNA-binding response regulator PhoB"/>
    <property type="match status" value="1"/>
</dbReference>
<dbReference type="STRING" id="1238182.C882_0213"/>
<evidence type="ECO:0000313" key="8">
    <source>
        <dbReference type="EMBL" id="EKV29783.1"/>
    </source>
</evidence>
<evidence type="ECO:0000256" key="3">
    <source>
        <dbReference type="ARBA" id="ARBA00023015"/>
    </source>
</evidence>
<dbReference type="GO" id="GO:0032993">
    <property type="term" value="C:protein-DNA complex"/>
    <property type="evidence" value="ECO:0007669"/>
    <property type="project" value="TreeGrafter"/>
</dbReference>
<keyword evidence="1 6" id="KW-0597">Phosphoprotein</keyword>
<name>K9HH80_9PROT</name>
<dbReference type="Pfam" id="PF00072">
    <property type="entry name" value="Response_reg"/>
    <property type="match status" value="1"/>
</dbReference>
<dbReference type="Gene3D" id="3.40.50.2300">
    <property type="match status" value="1"/>
</dbReference>
<protein>
    <submittedName>
        <fullName evidence="8">Response regulator receiver</fullName>
    </submittedName>
</protein>
<reference evidence="8 9" key="1">
    <citation type="journal article" date="2013" name="Genome Announc.">
        <title>Draft Genome Sequence of an Alphaproteobacterium, Caenispirillum salinarum AK4(T), Isolated from a Solar Saltern.</title>
        <authorList>
            <person name="Khatri I."/>
            <person name="Singh A."/>
            <person name="Korpole S."/>
            <person name="Pinnaka A.K."/>
            <person name="Subramanian S."/>
        </authorList>
    </citation>
    <scope>NUCLEOTIDE SEQUENCE [LARGE SCALE GENOMIC DNA]</scope>
    <source>
        <strain evidence="8 9">AK4</strain>
    </source>
</reference>
<evidence type="ECO:0000256" key="2">
    <source>
        <dbReference type="ARBA" id="ARBA00023012"/>
    </source>
</evidence>
<keyword evidence="9" id="KW-1185">Reference proteome</keyword>
<dbReference type="RefSeq" id="WP_009540873.1">
    <property type="nucleotide sequence ID" value="NZ_ANHY01000011.1"/>
</dbReference>
<gene>
    <name evidence="8" type="ORF">C882_0213</name>
</gene>
<sequence>MTAASATRILVAEDDDLLAELIVFKLSREGFAVDQVADGEDALAMIRERRPDAVLLDGMLPGMDGFDVLRSLKEDPETRGIPVMMLTGRRLEKDVVSGLQLGADEYLVKPFMLEELMTRLRRLLPPSAREALA</sequence>
<dbReference type="CDD" id="cd17574">
    <property type="entry name" value="REC_OmpR"/>
    <property type="match status" value="1"/>
</dbReference>
<evidence type="ECO:0000256" key="1">
    <source>
        <dbReference type="ARBA" id="ARBA00022553"/>
    </source>
</evidence>
<keyword evidence="5" id="KW-0804">Transcription</keyword>
<dbReference type="GO" id="GO:0000976">
    <property type="term" value="F:transcription cis-regulatory region binding"/>
    <property type="evidence" value="ECO:0007669"/>
    <property type="project" value="TreeGrafter"/>
</dbReference>
<keyword evidence="2" id="KW-0902">Two-component regulatory system</keyword>
<keyword evidence="3" id="KW-0805">Transcription regulation</keyword>
<dbReference type="GO" id="GO:0006355">
    <property type="term" value="P:regulation of DNA-templated transcription"/>
    <property type="evidence" value="ECO:0007669"/>
    <property type="project" value="TreeGrafter"/>
</dbReference>
<evidence type="ECO:0000259" key="7">
    <source>
        <dbReference type="PROSITE" id="PS50110"/>
    </source>
</evidence>
<dbReference type="GO" id="GO:0005829">
    <property type="term" value="C:cytosol"/>
    <property type="evidence" value="ECO:0007669"/>
    <property type="project" value="TreeGrafter"/>
</dbReference>
<evidence type="ECO:0000256" key="6">
    <source>
        <dbReference type="PROSITE-ProRule" id="PRU00169"/>
    </source>
</evidence>